<dbReference type="Proteomes" id="UP000266177">
    <property type="component" value="Unassembled WGS sequence"/>
</dbReference>
<dbReference type="SUPFAM" id="SSF49899">
    <property type="entry name" value="Concanavalin A-like lectins/glucanases"/>
    <property type="match status" value="1"/>
</dbReference>
<dbReference type="Gene3D" id="2.60.120.200">
    <property type="match status" value="1"/>
</dbReference>
<reference evidence="2 3" key="1">
    <citation type="submission" date="2018-09" db="EMBL/GenBank/DDBJ databases">
        <title>Paenibacillus SK2017-BO5.</title>
        <authorList>
            <person name="Piskunova J.V."/>
            <person name="Dubiley S.A."/>
            <person name="Severinov K.V."/>
        </authorList>
    </citation>
    <scope>NUCLEOTIDE SEQUENCE [LARGE SCALE GENOMIC DNA]</scope>
    <source>
        <strain evidence="2 3">BO5</strain>
    </source>
</reference>
<dbReference type="PANTHER" id="PTHR32401">
    <property type="entry name" value="CONCANAVALIN A-LIKE LECTIN FAMILY PROTEIN"/>
    <property type="match status" value="1"/>
</dbReference>
<dbReference type="InterPro" id="IPR013783">
    <property type="entry name" value="Ig-like_fold"/>
</dbReference>
<dbReference type="InterPro" id="IPR056573">
    <property type="entry name" value="Lectin_L-type_dom"/>
</dbReference>
<dbReference type="InterPro" id="IPR050258">
    <property type="entry name" value="Leguminous_Lectin"/>
</dbReference>
<evidence type="ECO:0000313" key="2">
    <source>
        <dbReference type="EMBL" id="RJG24353.1"/>
    </source>
</evidence>
<dbReference type="InterPro" id="IPR013320">
    <property type="entry name" value="ConA-like_dom_sf"/>
</dbReference>
<organism evidence="2 3">
    <name type="scientific">Paenibacillus thiaminolyticus</name>
    <name type="common">Bacillus thiaminolyticus</name>
    <dbReference type="NCBI Taxonomy" id="49283"/>
    <lineage>
        <taxon>Bacteria</taxon>
        <taxon>Bacillati</taxon>
        <taxon>Bacillota</taxon>
        <taxon>Bacilli</taxon>
        <taxon>Bacillales</taxon>
        <taxon>Paenibacillaceae</taxon>
        <taxon>Paenibacillus</taxon>
    </lineage>
</organism>
<dbReference type="EMBL" id="QYZD01000007">
    <property type="protein sequence ID" value="RJG24353.1"/>
    <property type="molecule type" value="Genomic_DNA"/>
</dbReference>
<dbReference type="OrthoDB" id="2306834at2"/>
<keyword evidence="1" id="KW-0472">Membrane</keyword>
<dbReference type="PANTHER" id="PTHR32401:SF48">
    <property type="entry name" value="LEGUME LECTIN DOMAIN-CONTAINING PROTEIN"/>
    <property type="match status" value="1"/>
</dbReference>
<dbReference type="PROSITE" id="PS00307">
    <property type="entry name" value="LECTIN_LEGUME_BETA"/>
    <property type="match status" value="1"/>
</dbReference>
<sequence>MAGARICSSSSEWARSLQYWLSSLCYCCGKKEEKTMKKLNRKFPRPKLAVLLMFCMLLPSFAWFGPVKGEAANAKEEDIFVTMPDNGSSVTDVTYGNSVTDVTYATYHRMAMPRNANLPPPSVTLENIFTTPTGSNSSVINGSIVEITPNATYQRGGIWSTSNNMMDLTQDFMASMYLYFGNARNNAADGIAFVMHNDPKGTNALANNGASLGVWASQDHNGPYNGIQNSLAVEFDTYINNNGLGDGRFDTDSAGGNHIAWNYPGKSSTYVDYYIPLFEWARKMIHKDLQYTGTLSDDTWRKFEVKWNAVDKQLTYHLQGTNPVTIPIDVQDVFGTNQVYWGFTGSTGSKYAQNRVVFESVPGLVNGEVNETITREDGSVVGQGDFVYKGEELTYTITAKYFSGKQNWNNIFGLTTINDHVTYVPNSLTFTDRHGTKPVNDSYWSGQTLAVPLQDMSAEYEEQTISFRVKVNRLPLNTPVTEKFTVLGRNNISTSDAVTYEIHAIRAPEVTILDEGPVLLNIGEDYMVTGTWKDLDNPEGRVHFIVNSSLLHTAWLGGGQSSEPVEWSYILLHQLFRLGENTFEIYVTNDDGLISNTASLKIIVGSAPTITLRDAGEEIPMEAGDEYAISGYWSDLDSDTVDLYYAIDGKEPVNFASHVANSANKGEEVAYQYTIPAEQLPVGMHHIEVYAVDDSGRTSNVETVTVHVTGQLVFTNAAENISFEPGKIASQPSLSTRNPDWDIRVKDTRGKGSSWRLSATLAEPFADDRGNELKDAVLFVDENGNETMLEPGIPAYVYTHVTQDDQEVSIDWEENRGILMKINPYAYAGNYKGLIRWGLVDAP</sequence>
<comment type="caution">
    <text evidence="2">The sequence shown here is derived from an EMBL/GenBank/DDBJ whole genome shotgun (WGS) entry which is preliminary data.</text>
</comment>
<proteinExistence type="predicted"/>
<protein>
    <recommendedName>
        <fullName evidence="4">Legume lectin domain-containing protein</fullName>
    </recommendedName>
</protein>
<dbReference type="InterPro" id="IPR019825">
    <property type="entry name" value="Lectin_legB_Mn/Ca_BS"/>
</dbReference>
<name>A0A3A3GIG3_PANTH</name>
<evidence type="ECO:0000256" key="1">
    <source>
        <dbReference type="SAM" id="Phobius"/>
    </source>
</evidence>
<dbReference type="AlphaFoldDB" id="A0A3A3GIG3"/>
<accession>A0A3A3GIG3</accession>
<evidence type="ECO:0008006" key="4">
    <source>
        <dbReference type="Google" id="ProtNLM"/>
    </source>
</evidence>
<dbReference type="Pfam" id="PF18483">
    <property type="entry name" value="Lectin_L-type_dom"/>
    <property type="match status" value="1"/>
</dbReference>
<dbReference type="Gene3D" id="2.60.40.10">
    <property type="entry name" value="Immunoglobulins"/>
    <property type="match status" value="1"/>
</dbReference>
<keyword evidence="1" id="KW-1133">Transmembrane helix</keyword>
<keyword evidence="1" id="KW-0812">Transmembrane</keyword>
<dbReference type="CDD" id="cd01951">
    <property type="entry name" value="lectin_L-type"/>
    <property type="match status" value="1"/>
</dbReference>
<gene>
    <name evidence="2" type="ORF">DQX05_10905</name>
</gene>
<feature type="transmembrane region" description="Helical" evidence="1">
    <location>
        <begin position="48"/>
        <end position="65"/>
    </location>
</feature>
<evidence type="ECO:0000313" key="3">
    <source>
        <dbReference type="Proteomes" id="UP000266177"/>
    </source>
</evidence>